<keyword evidence="3" id="KW-1185">Reference proteome</keyword>
<protein>
    <submittedName>
        <fullName evidence="2">Uncharacterized protein</fullName>
    </submittedName>
</protein>
<accession>A0A453S686</accession>
<reference evidence="2" key="5">
    <citation type="journal article" date="2021" name="G3 (Bethesda)">
        <title>Aegilops tauschii genome assembly Aet v5.0 features greater sequence contiguity and improved annotation.</title>
        <authorList>
            <person name="Wang L."/>
            <person name="Zhu T."/>
            <person name="Rodriguez J.C."/>
            <person name="Deal K.R."/>
            <person name="Dubcovsky J."/>
            <person name="McGuire P.E."/>
            <person name="Lux T."/>
            <person name="Spannagl M."/>
            <person name="Mayer K.F.X."/>
            <person name="Baldrich P."/>
            <person name="Meyers B.C."/>
            <person name="Huo N."/>
            <person name="Gu Y.Q."/>
            <person name="Zhou H."/>
            <person name="Devos K.M."/>
            <person name="Bennetzen J.L."/>
            <person name="Unver T."/>
            <person name="Budak H."/>
            <person name="Gulick P.J."/>
            <person name="Galiba G."/>
            <person name="Kalapos B."/>
            <person name="Nelson D.R."/>
            <person name="Li P."/>
            <person name="You F.M."/>
            <person name="Luo M.C."/>
            <person name="Dvorak J."/>
        </authorList>
    </citation>
    <scope>NUCLEOTIDE SEQUENCE [LARGE SCALE GENOMIC DNA]</scope>
    <source>
        <strain evidence="2">cv. AL8/78</strain>
    </source>
</reference>
<feature type="region of interest" description="Disordered" evidence="1">
    <location>
        <begin position="492"/>
        <end position="513"/>
    </location>
</feature>
<dbReference type="PANTHER" id="PTHR10894:SF35">
    <property type="entry name" value="PROTEIN, PUTATIVE, EXPRESSED-RELATED"/>
    <property type="match status" value="1"/>
</dbReference>
<feature type="compositionally biased region" description="Pro residues" evidence="1">
    <location>
        <begin position="1"/>
        <end position="19"/>
    </location>
</feature>
<evidence type="ECO:0000313" key="2">
    <source>
        <dbReference type="EnsemblPlants" id="AET7Gv20839700.9"/>
    </source>
</evidence>
<dbReference type="GO" id="GO:0030515">
    <property type="term" value="F:snoRNA binding"/>
    <property type="evidence" value="ECO:0007669"/>
    <property type="project" value="InterPro"/>
</dbReference>
<dbReference type="Proteomes" id="UP000015105">
    <property type="component" value="Chromosome 7D"/>
</dbReference>
<evidence type="ECO:0000313" key="3">
    <source>
        <dbReference type="Proteomes" id="UP000015105"/>
    </source>
</evidence>
<proteinExistence type="predicted"/>
<dbReference type="AlphaFoldDB" id="A0A453S686"/>
<reference evidence="2" key="4">
    <citation type="submission" date="2019-03" db="UniProtKB">
        <authorList>
            <consortium name="EnsemblPlants"/>
        </authorList>
    </citation>
    <scope>IDENTIFICATION</scope>
</reference>
<dbReference type="GO" id="GO:0032040">
    <property type="term" value="C:small-subunit processome"/>
    <property type="evidence" value="ECO:0007669"/>
    <property type="project" value="InterPro"/>
</dbReference>
<dbReference type="InterPro" id="IPR045056">
    <property type="entry name" value="Nop56/Nop58"/>
</dbReference>
<dbReference type="STRING" id="200361.A0A453S686"/>
<dbReference type="PANTHER" id="PTHR10894">
    <property type="entry name" value="NUCLEOLAR PROTEIN 5 NUCLEOLAR PROTEIN NOP5 NOP58"/>
    <property type="match status" value="1"/>
</dbReference>
<feature type="region of interest" description="Disordered" evidence="1">
    <location>
        <begin position="1"/>
        <end position="23"/>
    </location>
</feature>
<reference evidence="3" key="1">
    <citation type="journal article" date="2014" name="Science">
        <title>Ancient hybridizations among the ancestral genomes of bread wheat.</title>
        <authorList>
            <consortium name="International Wheat Genome Sequencing Consortium,"/>
            <person name="Marcussen T."/>
            <person name="Sandve S.R."/>
            <person name="Heier L."/>
            <person name="Spannagl M."/>
            <person name="Pfeifer M."/>
            <person name="Jakobsen K.S."/>
            <person name="Wulff B.B."/>
            <person name="Steuernagel B."/>
            <person name="Mayer K.F."/>
            <person name="Olsen O.A."/>
        </authorList>
    </citation>
    <scope>NUCLEOTIDE SEQUENCE [LARGE SCALE GENOMIC DNA]</scope>
    <source>
        <strain evidence="3">cv. AL8/78</strain>
    </source>
</reference>
<name>A0A453S686_AEGTS</name>
<dbReference type="EnsemblPlants" id="AET7Gv20839700.9">
    <property type="protein sequence ID" value="AET7Gv20839700.9"/>
    <property type="gene ID" value="AET7Gv20839700"/>
</dbReference>
<feature type="region of interest" description="Disordered" evidence="1">
    <location>
        <begin position="362"/>
        <end position="420"/>
    </location>
</feature>
<feature type="compositionally biased region" description="Basic and acidic residues" evidence="1">
    <location>
        <begin position="501"/>
        <end position="513"/>
    </location>
</feature>
<dbReference type="Gramene" id="AET7Gv20839700.9">
    <property type="protein sequence ID" value="AET7Gv20839700.9"/>
    <property type="gene ID" value="AET7Gv20839700"/>
</dbReference>
<reference evidence="2" key="3">
    <citation type="journal article" date="2017" name="Nature">
        <title>Genome sequence of the progenitor of the wheat D genome Aegilops tauschii.</title>
        <authorList>
            <person name="Luo M.C."/>
            <person name="Gu Y.Q."/>
            <person name="Puiu D."/>
            <person name="Wang H."/>
            <person name="Twardziok S.O."/>
            <person name="Deal K.R."/>
            <person name="Huo N."/>
            <person name="Zhu T."/>
            <person name="Wang L."/>
            <person name="Wang Y."/>
            <person name="McGuire P.E."/>
            <person name="Liu S."/>
            <person name="Long H."/>
            <person name="Ramasamy R.K."/>
            <person name="Rodriguez J.C."/>
            <person name="Van S.L."/>
            <person name="Yuan L."/>
            <person name="Wang Z."/>
            <person name="Xia Z."/>
            <person name="Xiao L."/>
            <person name="Anderson O.D."/>
            <person name="Ouyang S."/>
            <person name="Liang Y."/>
            <person name="Zimin A.V."/>
            <person name="Pertea G."/>
            <person name="Qi P."/>
            <person name="Bennetzen J.L."/>
            <person name="Dai X."/>
            <person name="Dawson M.W."/>
            <person name="Muller H.G."/>
            <person name="Kugler K."/>
            <person name="Rivarola-Duarte L."/>
            <person name="Spannagl M."/>
            <person name="Mayer K.F.X."/>
            <person name="Lu F.H."/>
            <person name="Bevan M.W."/>
            <person name="Leroy P."/>
            <person name="Li P."/>
            <person name="You F.M."/>
            <person name="Sun Q."/>
            <person name="Liu Z."/>
            <person name="Lyons E."/>
            <person name="Wicker T."/>
            <person name="Salzberg S.L."/>
            <person name="Devos K.M."/>
            <person name="Dvorak J."/>
        </authorList>
    </citation>
    <scope>NUCLEOTIDE SEQUENCE [LARGE SCALE GENOMIC DNA]</scope>
    <source>
        <strain evidence="2">cv. AL8/78</strain>
    </source>
</reference>
<dbReference type="GO" id="GO:0031428">
    <property type="term" value="C:box C/D methylation guide snoRNP complex"/>
    <property type="evidence" value="ECO:0007669"/>
    <property type="project" value="InterPro"/>
</dbReference>
<sequence>PPHSPENPPLPPPVNPKPPHSLGSTARHHAYLCLLVLSADKEHGVPGVVKLLLETPSGFAIFSFAEDYLDKDIQIIWLHDFQMFEDKSSAINLTTRRLGAKLAQMIMKCSFYDDKLVVGRSEYKEIIEESLGLTCVYNDHVMEVMWGLQNLMHTSFPEEKSKMSRDDQLLVSKGLYMVLDRHGIKIKAEMLNEHIIKKTRDVRNTDLREDAVAIVLHEMVDAYFEEFSKIDTEEWSLFKLALALKVMIDPHGGLKAGDPYEMFTHDELIVMGRDASKYEGTLDKKTVLAMYNDAVVLREDKMDLLYELDCLVEEAKGALETEEVLEKLATLSVDSKQQTDCTSSTAVSLTVPNQSSIYKEQHCPITDADGAEISPTTPDEVTAERDAVRENTQAQETTAEGRKEIGTAEGRMNLGTAEGRMNLGTAGGRINLGTAEGRKELSRIIAQKVPPCHYQEWKPLHIPQLIPTTPYGAEILPTTPNEVTAERNAVRENTQAQETTAEGRKEIGHILGQ</sequence>
<reference evidence="3" key="2">
    <citation type="journal article" date="2017" name="Nat. Plants">
        <title>The Aegilops tauschii genome reveals multiple impacts of transposons.</title>
        <authorList>
            <person name="Zhao G."/>
            <person name="Zou C."/>
            <person name="Li K."/>
            <person name="Wang K."/>
            <person name="Li T."/>
            <person name="Gao L."/>
            <person name="Zhang X."/>
            <person name="Wang H."/>
            <person name="Yang Z."/>
            <person name="Liu X."/>
            <person name="Jiang W."/>
            <person name="Mao L."/>
            <person name="Kong X."/>
            <person name="Jiao Y."/>
            <person name="Jia J."/>
        </authorList>
    </citation>
    <scope>NUCLEOTIDE SEQUENCE [LARGE SCALE GENOMIC DNA]</scope>
    <source>
        <strain evidence="3">cv. AL8/78</strain>
    </source>
</reference>
<evidence type="ECO:0000256" key="1">
    <source>
        <dbReference type="SAM" id="MobiDB-lite"/>
    </source>
</evidence>
<organism evidence="2 3">
    <name type="scientific">Aegilops tauschii subsp. strangulata</name>
    <name type="common">Goatgrass</name>
    <dbReference type="NCBI Taxonomy" id="200361"/>
    <lineage>
        <taxon>Eukaryota</taxon>
        <taxon>Viridiplantae</taxon>
        <taxon>Streptophyta</taxon>
        <taxon>Embryophyta</taxon>
        <taxon>Tracheophyta</taxon>
        <taxon>Spermatophyta</taxon>
        <taxon>Magnoliopsida</taxon>
        <taxon>Liliopsida</taxon>
        <taxon>Poales</taxon>
        <taxon>Poaceae</taxon>
        <taxon>BOP clade</taxon>
        <taxon>Pooideae</taxon>
        <taxon>Triticodae</taxon>
        <taxon>Triticeae</taxon>
        <taxon>Triticinae</taxon>
        <taxon>Aegilops</taxon>
    </lineage>
</organism>